<protein>
    <submittedName>
        <fullName evidence="1">Uncharacterized protein</fullName>
    </submittedName>
</protein>
<accession>A0A0E9P6Y1</accession>
<sequence length="72" mass="8040">MFLSSCFFGSSEWSSSQDKVAFTHEKILKGSLTQIALISVGGLLVWIHFNWSHRGCRDEEVSSSSLSRQCSL</sequence>
<proteinExistence type="predicted"/>
<reference evidence="1" key="2">
    <citation type="journal article" date="2015" name="Fish Shellfish Immunol.">
        <title>Early steps in the European eel (Anguilla anguilla)-Vibrio vulnificus interaction in the gills: Role of the RtxA13 toxin.</title>
        <authorList>
            <person name="Callol A."/>
            <person name="Pajuelo D."/>
            <person name="Ebbesson L."/>
            <person name="Teles M."/>
            <person name="MacKenzie S."/>
            <person name="Amaro C."/>
        </authorList>
    </citation>
    <scope>NUCLEOTIDE SEQUENCE</scope>
</reference>
<organism evidence="1">
    <name type="scientific">Anguilla anguilla</name>
    <name type="common">European freshwater eel</name>
    <name type="synonym">Muraena anguilla</name>
    <dbReference type="NCBI Taxonomy" id="7936"/>
    <lineage>
        <taxon>Eukaryota</taxon>
        <taxon>Metazoa</taxon>
        <taxon>Chordata</taxon>
        <taxon>Craniata</taxon>
        <taxon>Vertebrata</taxon>
        <taxon>Euteleostomi</taxon>
        <taxon>Actinopterygii</taxon>
        <taxon>Neopterygii</taxon>
        <taxon>Teleostei</taxon>
        <taxon>Anguilliformes</taxon>
        <taxon>Anguillidae</taxon>
        <taxon>Anguilla</taxon>
    </lineage>
</organism>
<name>A0A0E9P6Y1_ANGAN</name>
<dbReference type="EMBL" id="GBXM01108313">
    <property type="protein sequence ID" value="JAH00264.1"/>
    <property type="molecule type" value="Transcribed_RNA"/>
</dbReference>
<evidence type="ECO:0000313" key="1">
    <source>
        <dbReference type="EMBL" id="JAH00264.1"/>
    </source>
</evidence>
<reference evidence="1" key="1">
    <citation type="submission" date="2014-11" db="EMBL/GenBank/DDBJ databases">
        <authorList>
            <person name="Amaro Gonzalez C."/>
        </authorList>
    </citation>
    <scope>NUCLEOTIDE SEQUENCE</scope>
</reference>
<dbReference type="AlphaFoldDB" id="A0A0E9P6Y1"/>